<dbReference type="Pfam" id="PF00149">
    <property type="entry name" value="Metallophos"/>
    <property type="match status" value="1"/>
</dbReference>
<evidence type="ECO:0000259" key="1">
    <source>
        <dbReference type="Pfam" id="PF00149"/>
    </source>
</evidence>
<gene>
    <name evidence="2" type="ORF">TRIVIDRAFT_48115</name>
</gene>
<dbReference type="Proteomes" id="UP000007115">
    <property type="component" value="Unassembled WGS sequence"/>
</dbReference>
<protein>
    <recommendedName>
        <fullName evidence="1">Calcineurin-like phosphoesterase domain-containing protein</fullName>
    </recommendedName>
</protein>
<reference evidence="2 3" key="1">
    <citation type="journal article" date="2011" name="Genome Biol.">
        <title>Comparative genome sequence analysis underscores mycoparasitism as the ancestral life style of Trichoderma.</title>
        <authorList>
            <person name="Kubicek C.P."/>
            <person name="Herrera-Estrella A."/>
            <person name="Seidl-Seiboth V."/>
            <person name="Martinez D.A."/>
            <person name="Druzhinina I.S."/>
            <person name="Thon M."/>
            <person name="Zeilinger S."/>
            <person name="Casas-Flores S."/>
            <person name="Horwitz B.A."/>
            <person name="Mukherjee P.K."/>
            <person name="Mukherjee M."/>
            <person name="Kredics L."/>
            <person name="Alcaraz L.D."/>
            <person name="Aerts A."/>
            <person name="Antal Z."/>
            <person name="Atanasova L."/>
            <person name="Cervantes-Badillo M.G."/>
            <person name="Challacombe J."/>
            <person name="Chertkov O."/>
            <person name="McCluskey K."/>
            <person name="Coulpier F."/>
            <person name="Deshpande N."/>
            <person name="von Doehren H."/>
            <person name="Ebbole D.J."/>
            <person name="Esquivel-Naranjo E.U."/>
            <person name="Fekete E."/>
            <person name="Flipphi M."/>
            <person name="Glaser F."/>
            <person name="Gomez-Rodriguez E.Y."/>
            <person name="Gruber S."/>
            <person name="Han C."/>
            <person name="Henrissat B."/>
            <person name="Hermosa R."/>
            <person name="Hernandez-Onate M."/>
            <person name="Karaffa L."/>
            <person name="Kosti I."/>
            <person name="Le Crom S."/>
            <person name="Lindquist E."/>
            <person name="Lucas S."/>
            <person name="Luebeck M."/>
            <person name="Luebeck P.S."/>
            <person name="Margeot A."/>
            <person name="Metz B."/>
            <person name="Misra M."/>
            <person name="Nevalainen H."/>
            <person name="Omann M."/>
            <person name="Packer N."/>
            <person name="Perrone G."/>
            <person name="Uresti-Rivera E.E."/>
            <person name="Salamov A."/>
            <person name="Schmoll M."/>
            <person name="Seiboth B."/>
            <person name="Shapiro H."/>
            <person name="Sukno S."/>
            <person name="Tamayo-Ramos J.A."/>
            <person name="Tisch D."/>
            <person name="Wiest A."/>
            <person name="Wilkinson H.H."/>
            <person name="Zhang M."/>
            <person name="Coutinho P.M."/>
            <person name="Kenerley C.M."/>
            <person name="Monte E."/>
            <person name="Baker S.E."/>
            <person name="Grigoriev I.V."/>
        </authorList>
    </citation>
    <scope>NUCLEOTIDE SEQUENCE [LARGE SCALE GENOMIC DNA]</scope>
    <source>
        <strain evidence="3">Gv29-8 / FGSC 10586</strain>
    </source>
</reference>
<dbReference type="AlphaFoldDB" id="G9N015"/>
<dbReference type="OMA" id="EYDPIIF"/>
<dbReference type="VEuPathDB" id="FungiDB:TRIVIDRAFT_48115"/>
<dbReference type="EMBL" id="ABDF02000081">
    <property type="protein sequence ID" value="EHK20219.1"/>
    <property type="molecule type" value="Genomic_DNA"/>
</dbReference>
<dbReference type="HOGENOM" id="CLU_041441_3_1_1"/>
<dbReference type="InterPro" id="IPR051693">
    <property type="entry name" value="UPF0046_metallophosphoest"/>
</dbReference>
<dbReference type="InterPro" id="IPR029052">
    <property type="entry name" value="Metallo-depent_PP-like"/>
</dbReference>
<dbReference type="SUPFAM" id="SSF56300">
    <property type="entry name" value="Metallo-dependent phosphatases"/>
    <property type="match status" value="1"/>
</dbReference>
<name>G9N015_HYPVG</name>
<dbReference type="Gene3D" id="3.60.21.10">
    <property type="match status" value="1"/>
</dbReference>
<feature type="domain" description="Calcineurin-like phosphoesterase" evidence="1">
    <location>
        <begin position="62"/>
        <end position="227"/>
    </location>
</feature>
<dbReference type="PANTHER" id="PTHR12905">
    <property type="entry name" value="METALLOPHOSPHOESTERASE"/>
    <property type="match status" value="1"/>
</dbReference>
<evidence type="ECO:0000313" key="2">
    <source>
        <dbReference type="EMBL" id="EHK20219.1"/>
    </source>
</evidence>
<dbReference type="eggNOG" id="KOG3947">
    <property type="taxonomic scope" value="Eukaryota"/>
</dbReference>
<keyword evidence="3" id="KW-1185">Reference proteome</keyword>
<dbReference type="RefSeq" id="XP_013954412.1">
    <property type="nucleotide sequence ID" value="XM_014098937.1"/>
</dbReference>
<proteinExistence type="predicted"/>
<dbReference type="GeneID" id="25794745"/>
<dbReference type="GO" id="GO:0016787">
    <property type="term" value="F:hydrolase activity"/>
    <property type="evidence" value="ECO:0007669"/>
    <property type="project" value="InterPro"/>
</dbReference>
<dbReference type="CDD" id="cd07379">
    <property type="entry name" value="MPP_239FB"/>
    <property type="match status" value="1"/>
</dbReference>
<evidence type="ECO:0000313" key="3">
    <source>
        <dbReference type="Proteomes" id="UP000007115"/>
    </source>
</evidence>
<comment type="caution">
    <text evidence="2">The sequence shown here is derived from an EMBL/GenBank/DDBJ whole genome shotgun (WGS) entry which is preliminary data.</text>
</comment>
<dbReference type="PANTHER" id="PTHR12905:SF18">
    <property type="entry name" value="ESTER HYDROLASE, PUTATIVE (AFU_ORTHOLOGUE AFUA_4G03130)-RELATED"/>
    <property type="match status" value="1"/>
</dbReference>
<accession>G9N015</accession>
<organism evidence="2 3">
    <name type="scientific">Hypocrea virens (strain Gv29-8 / FGSC 10586)</name>
    <name type="common">Gliocladium virens</name>
    <name type="synonym">Trichoderma virens</name>
    <dbReference type="NCBI Taxonomy" id="413071"/>
    <lineage>
        <taxon>Eukaryota</taxon>
        <taxon>Fungi</taxon>
        <taxon>Dikarya</taxon>
        <taxon>Ascomycota</taxon>
        <taxon>Pezizomycotina</taxon>
        <taxon>Sordariomycetes</taxon>
        <taxon>Hypocreomycetidae</taxon>
        <taxon>Hypocreales</taxon>
        <taxon>Hypocreaceae</taxon>
        <taxon>Trichoderma</taxon>
    </lineage>
</organism>
<dbReference type="InterPro" id="IPR004843">
    <property type="entry name" value="Calcineurin-like_PHP"/>
</dbReference>
<dbReference type="OrthoDB" id="630188at2759"/>
<dbReference type="InParanoid" id="G9N015"/>
<sequence length="300" mass="34410">MSSLEDLIHRRRPSPWLVFLQAPCLFIARWIYLYASKRSLPSRPITNALSVVCISDTHNKQPPIPESDILIHAGDLTQSGSFAELQTTVSWLRSLPHLHKIVIAGNHDTYLDPNWGDRSKTSHDEREEVDWGDIIYLRDERHTLKCANGRHITVYGSPWTPKQGNWAFQYPRAVNIWNGKVPREIDILVTHGPPRGHLDLLKYGCVYLLEILWQLQPKLHVFGHIHEGYGSEWLPFNGLQKAFEKSVIDGGGASNLFWVAWEFLKVIFMPRWEAQTMLVNAAMLGGLRDDLERQPAKILI</sequence>